<dbReference type="AlphaFoldDB" id="A0AAV2J180"/>
<evidence type="ECO:0000313" key="2">
    <source>
        <dbReference type="Proteomes" id="UP001497482"/>
    </source>
</evidence>
<accession>A0AAV2J180</accession>
<evidence type="ECO:0000313" key="1">
    <source>
        <dbReference type="EMBL" id="CAL1571366.1"/>
    </source>
</evidence>
<organism evidence="1 2">
    <name type="scientific">Knipowitschia caucasica</name>
    <name type="common">Caucasian dwarf goby</name>
    <name type="synonym">Pomatoschistus caucasicus</name>
    <dbReference type="NCBI Taxonomy" id="637954"/>
    <lineage>
        <taxon>Eukaryota</taxon>
        <taxon>Metazoa</taxon>
        <taxon>Chordata</taxon>
        <taxon>Craniata</taxon>
        <taxon>Vertebrata</taxon>
        <taxon>Euteleostomi</taxon>
        <taxon>Actinopterygii</taxon>
        <taxon>Neopterygii</taxon>
        <taxon>Teleostei</taxon>
        <taxon>Neoteleostei</taxon>
        <taxon>Acanthomorphata</taxon>
        <taxon>Gobiaria</taxon>
        <taxon>Gobiiformes</taxon>
        <taxon>Gobioidei</taxon>
        <taxon>Gobiidae</taxon>
        <taxon>Gobiinae</taxon>
        <taxon>Knipowitschia</taxon>
    </lineage>
</organism>
<protein>
    <submittedName>
        <fullName evidence="1">Uncharacterized protein</fullName>
    </submittedName>
</protein>
<sequence length="81" mass="8427">MVVPLVTQLVLASRQFEPQPSMKQLLFLPHGPSLPQSSRGGGWCGGETLTASPGRRLASGARHLEVGPAAPGLITASPEEV</sequence>
<gene>
    <name evidence="1" type="ORF">KC01_LOCUS3483</name>
</gene>
<proteinExistence type="predicted"/>
<reference evidence="1 2" key="1">
    <citation type="submission" date="2024-04" db="EMBL/GenBank/DDBJ databases">
        <authorList>
            <person name="Waldvogel A.-M."/>
            <person name="Schoenle A."/>
        </authorList>
    </citation>
    <scope>NUCLEOTIDE SEQUENCE [LARGE SCALE GENOMIC DNA]</scope>
</reference>
<keyword evidence="2" id="KW-1185">Reference proteome</keyword>
<dbReference type="Proteomes" id="UP001497482">
    <property type="component" value="Chromosome 10"/>
</dbReference>
<dbReference type="EMBL" id="OZ035832">
    <property type="protein sequence ID" value="CAL1571366.1"/>
    <property type="molecule type" value="Genomic_DNA"/>
</dbReference>
<name>A0AAV2J180_KNICA</name>